<gene>
    <name evidence="2" type="ORF">PR002_g2905</name>
</gene>
<dbReference type="EMBL" id="QXFU01000102">
    <property type="protein sequence ID" value="KAE9044250.1"/>
    <property type="molecule type" value="Genomic_DNA"/>
</dbReference>
<feature type="chain" id="PRO_5025432501" description="RxLR effector protein" evidence="1">
    <location>
        <begin position="20"/>
        <end position="82"/>
    </location>
</feature>
<organism evidence="2 3">
    <name type="scientific">Phytophthora rubi</name>
    <dbReference type="NCBI Taxonomy" id="129364"/>
    <lineage>
        <taxon>Eukaryota</taxon>
        <taxon>Sar</taxon>
        <taxon>Stramenopiles</taxon>
        <taxon>Oomycota</taxon>
        <taxon>Peronosporomycetes</taxon>
        <taxon>Peronosporales</taxon>
        <taxon>Peronosporaceae</taxon>
        <taxon>Phytophthora</taxon>
    </lineage>
</organism>
<keyword evidence="1" id="KW-0732">Signal</keyword>
<evidence type="ECO:0000313" key="2">
    <source>
        <dbReference type="EMBL" id="KAE9044250.1"/>
    </source>
</evidence>
<comment type="caution">
    <text evidence="2">The sequence shown here is derived from an EMBL/GenBank/DDBJ whole genome shotgun (WGS) entry which is preliminary data.</text>
</comment>
<protein>
    <recommendedName>
        <fullName evidence="4">RxLR effector protein</fullName>
    </recommendedName>
</protein>
<dbReference type="AlphaFoldDB" id="A0A6A3NSS7"/>
<evidence type="ECO:0000313" key="3">
    <source>
        <dbReference type="Proteomes" id="UP000435112"/>
    </source>
</evidence>
<evidence type="ECO:0008006" key="4">
    <source>
        <dbReference type="Google" id="ProtNLM"/>
    </source>
</evidence>
<name>A0A6A3NSS7_9STRA</name>
<reference evidence="2 3" key="1">
    <citation type="submission" date="2018-09" db="EMBL/GenBank/DDBJ databases">
        <title>Genomic investigation of the strawberry pathogen Phytophthora fragariae indicates pathogenicity is determined by transcriptional variation in three key races.</title>
        <authorList>
            <person name="Adams T.M."/>
            <person name="Armitage A.D."/>
            <person name="Sobczyk M.K."/>
            <person name="Bates H.J."/>
            <person name="Dunwell J.M."/>
            <person name="Nellist C.F."/>
            <person name="Harrison R.J."/>
        </authorList>
    </citation>
    <scope>NUCLEOTIDE SEQUENCE [LARGE SCALE GENOMIC DNA]</scope>
    <source>
        <strain evidence="2 3">SCRP324</strain>
    </source>
</reference>
<feature type="signal peptide" evidence="1">
    <location>
        <begin position="1"/>
        <end position="19"/>
    </location>
</feature>
<sequence>MVVGLRAVFHSIHLVSASAASSFLLPLFTSPSPSPSLCLHLLSRHVLTHSSLLSSGFSPLDQLREGFRRQLRKPTVLEGPCR</sequence>
<proteinExistence type="predicted"/>
<accession>A0A6A3NSS7</accession>
<evidence type="ECO:0000256" key="1">
    <source>
        <dbReference type="SAM" id="SignalP"/>
    </source>
</evidence>
<dbReference type="Proteomes" id="UP000435112">
    <property type="component" value="Unassembled WGS sequence"/>
</dbReference>